<reference evidence="2 3" key="1">
    <citation type="submission" date="2020-08" db="EMBL/GenBank/DDBJ databases">
        <title>Genome public.</title>
        <authorList>
            <person name="Liu C."/>
            <person name="Sun Q."/>
        </authorList>
    </citation>
    <scope>NUCLEOTIDE SEQUENCE [LARGE SCALE GENOMIC DNA]</scope>
    <source>
        <strain evidence="2 3">BX4</strain>
    </source>
</reference>
<dbReference type="SMART" id="SM00850">
    <property type="entry name" value="LytTR"/>
    <property type="match status" value="1"/>
</dbReference>
<sequence>MGKGEINIKIRDILYIETEWRNIVVHTSDNRIKCSGTLSEYEKQLKSVGFCRCHNSYLVNLDKIKNFDSSAVYFANDEFAYISKRRYSETKKQYLKRRREISCK</sequence>
<comment type="caution">
    <text evidence="2">The sequence shown here is derived from an EMBL/GenBank/DDBJ whole genome shotgun (WGS) entry which is preliminary data.</text>
</comment>
<gene>
    <name evidence="2" type="ORF">H8S00_13645</name>
</gene>
<dbReference type="InterPro" id="IPR046947">
    <property type="entry name" value="LytR-like"/>
</dbReference>
<dbReference type="PANTHER" id="PTHR37299">
    <property type="entry name" value="TRANSCRIPTIONAL REGULATOR-RELATED"/>
    <property type="match status" value="1"/>
</dbReference>
<feature type="domain" description="HTH LytTR-type" evidence="1">
    <location>
        <begin position="1"/>
        <end position="96"/>
    </location>
</feature>
<dbReference type="Pfam" id="PF04397">
    <property type="entry name" value="LytTR"/>
    <property type="match status" value="1"/>
</dbReference>
<dbReference type="Gene3D" id="2.40.50.1020">
    <property type="entry name" value="LytTr DNA-binding domain"/>
    <property type="match status" value="1"/>
</dbReference>
<protein>
    <submittedName>
        <fullName evidence="2">LytTR family transcriptional regulator</fullName>
    </submittedName>
</protein>
<dbReference type="InterPro" id="IPR007492">
    <property type="entry name" value="LytTR_DNA-bd_dom"/>
</dbReference>
<name>A0ABR7F7N1_9FIRM</name>
<organism evidence="2 3">
    <name type="scientific">Eubacterium segne</name>
    <dbReference type="NCBI Taxonomy" id="2763045"/>
    <lineage>
        <taxon>Bacteria</taxon>
        <taxon>Bacillati</taxon>
        <taxon>Bacillota</taxon>
        <taxon>Clostridia</taxon>
        <taxon>Eubacteriales</taxon>
        <taxon>Eubacteriaceae</taxon>
        <taxon>Eubacterium</taxon>
    </lineage>
</organism>
<dbReference type="Proteomes" id="UP000597877">
    <property type="component" value="Unassembled WGS sequence"/>
</dbReference>
<dbReference type="PROSITE" id="PS50930">
    <property type="entry name" value="HTH_LYTTR"/>
    <property type="match status" value="1"/>
</dbReference>
<dbReference type="PANTHER" id="PTHR37299:SF1">
    <property type="entry name" value="STAGE 0 SPORULATION PROTEIN A HOMOLOG"/>
    <property type="match status" value="1"/>
</dbReference>
<dbReference type="EMBL" id="JACOOZ010000014">
    <property type="protein sequence ID" value="MBC5669004.1"/>
    <property type="molecule type" value="Genomic_DNA"/>
</dbReference>
<evidence type="ECO:0000313" key="2">
    <source>
        <dbReference type="EMBL" id="MBC5669004.1"/>
    </source>
</evidence>
<evidence type="ECO:0000313" key="3">
    <source>
        <dbReference type="Proteomes" id="UP000597877"/>
    </source>
</evidence>
<dbReference type="RefSeq" id="WP_118589412.1">
    <property type="nucleotide sequence ID" value="NZ_JACOOZ010000014.1"/>
</dbReference>
<keyword evidence="3" id="KW-1185">Reference proteome</keyword>
<evidence type="ECO:0000259" key="1">
    <source>
        <dbReference type="PROSITE" id="PS50930"/>
    </source>
</evidence>
<proteinExistence type="predicted"/>
<accession>A0ABR7F7N1</accession>